<keyword evidence="3" id="KW-0732">Signal</keyword>
<keyword evidence="9" id="KW-1185">Reference proteome</keyword>
<dbReference type="FunFam" id="3.20.20.80:FF:000052">
    <property type="entry name" value="Putative alpha-L-fucosidase 1"/>
    <property type="match status" value="1"/>
</dbReference>
<dbReference type="EMBL" id="JAFLQZ010000006">
    <property type="protein sequence ID" value="MBO0358583.1"/>
    <property type="molecule type" value="Genomic_DNA"/>
</dbReference>
<dbReference type="InterPro" id="IPR057739">
    <property type="entry name" value="Glyco_hydro_29_N"/>
</dbReference>
<dbReference type="Gene3D" id="2.60.120.260">
    <property type="entry name" value="Galactose-binding domain-like"/>
    <property type="match status" value="1"/>
</dbReference>
<comment type="caution">
    <text evidence="8">The sequence shown here is derived from an EMBL/GenBank/DDBJ whole genome shotgun (WGS) entry which is preliminary data.</text>
</comment>
<gene>
    <name evidence="8" type="ORF">J0X19_11555</name>
</gene>
<dbReference type="AlphaFoldDB" id="A0A939EZ76"/>
<dbReference type="InterPro" id="IPR000421">
    <property type="entry name" value="FA58C"/>
</dbReference>
<evidence type="ECO:0000259" key="6">
    <source>
        <dbReference type="Pfam" id="PF00754"/>
    </source>
</evidence>
<evidence type="ECO:0000313" key="8">
    <source>
        <dbReference type="EMBL" id="MBO0358583.1"/>
    </source>
</evidence>
<evidence type="ECO:0000256" key="5">
    <source>
        <dbReference type="ARBA" id="ARBA00023295"/>
    </source>
</evidence>
<keyword evidence="4" id="KW-0378">Hydrolase</keyword>
<proteinExistence type="inferred from homology"/>
<dbReference type="InterPro" id="IPR008979">
    <property type="entry name" value="Galactose-bd-like_sf"/>
</dbReference>
<name>A0A939EZ76_9BACT</name>
<dbReference type="SMART" id="SM00812">
    <property type="entry name" value="Alpha_L_fucos"/>
    <property type="match status" value="1"/>
</dbReference>
<keyword evidence="5" id="KW-0326">Glycosidase</keyword>
<sequence>MKKHPTCLGRTKGPKRLVQLLAIGAGLLAPRPGFSQLYTEKSYVKIEAGSSEAAIVRQAANVTPSPQQLRWQQLEITGFIHFGMNTFTNKEWGDGTESPQLFNPTALDARQWVRACKEGGIKQVILTAKHHDGFCLWPSKFTEHSVKNSPWKNGQGDVVREVADACRAQGLGFGVYLSPWDRNSKYFGDSAQYNNYFVNQLTELLSNYGRVDEVWFDGANGEGPTGKKQVYDFTRWYTLIRKLQPTAAIAVMGPDVRWVGTESGYGRETEWSVVPLETQSQEQVAANSQQEVAFAPKNMMEDDLGSRVKIRQAQNLVWYPAEIDVSIRPGWFHHPAEDTKVKTPAQLLDIYNSSVGRNGVLLLNIPPDKRGLISQNDLASLKAWKAAIDKTYAKNLLQGAKITGTNASQAKAMLDAKYNSYWTTTGRDTTAVLNFTFPAPQTFDVLQLQENISVGQRIEQFVLEYKHGEEWKTVVAGTTVGYKRILKFELLQAQYLRLRITASRLNPTLSSVGLYKQAELPTNK</sequence>
<dbReference type="GO" id="GO:0016139">
    <property type="term" value="P:glycoside catabolic process"/>
    <property type="evidence" value="ECO:0007669"/>
    <property type="project" value="TreeGrafter"/>
</dbReference>
<dbReference type="RefSeq" id="WP_206984512.1">
    <property type="nucleotide sequence ID" value="NZ_JAFLQZ010000006.1"/>
</dbReference>
<dbReference type="Gene3D" id="3.20.20.80">
    <property type="entry name" value="Glycosidases"/>
    <property type="match status" value="1"/>
</dbReference>
<dbReference type="Pfam" id="PF00754">
    <property type="entry name" value="F5_F8_type_C"/>
    <property type="match status" value="1"/>
</dbReference>
<dbReference type="SUPFAM" id="SSF49785">
    <property type="entry name" value="Galactose-binding domain-like"/>
    <property type="match status" value="1"/>
</dbReference>
<evidence type="ECO:0000256" key="4">
    <source>
        <dbReference type="ARBA" id="ARBA00022801"/>
    </source>
</evidence>
<comment type="similarity">
    <text evidence="1">Belongs to the glycosyl hydrolase 29 family.</text>
</comment>
<dbReference type="EC" id="3.2.1.51" evidence="2"/>
<feature type="domain" description="F5/8 type C" evidence="6">
    <location>
        <begin position="408"/>
        <end position="502"/>
    </location>
</feature>
<dbReference type="InterPro" id="IPR000933">
    <property type="entry name" value="Glyco_hydro_29"/>
</dbReference>
<reference evidence="8" key="1">
    <citation type="submission" date="2021-03" db="EMBL/GenBank/DDBJ databases">
        <authorList>
            <person name="Kim M.K."/>
        </authorList>
    </citation>
    <scope>NUCLEOTIDE SEQUENCE</scope>
    <source>
        <strain evidence="8">BT186</strain>
    </source>
</reference>
<dbReference type="InterPro" id="IPR017853">
    <property type="entry name" value="GH"/>
</dbReference>
<evidence type="ECO:0000256" key="3">
    <source>
        <dbReference type="ARBA" id="ARBA00022729"/>
    </source>
</evidence>
<dbReference type="GO" id="GO:0004560">
    <property type="term" value="F:alpha-L-fucosidase activity"/>
    <property type="evidence" value="ECO:0007669"/>
    <property type="project" value="InterPro"/>
</dbReference>
<dbReference type="SUPFAM" id="SSF51445">
    <property type="entry name" value="(Trans)glycosidases"/>
    <property type="match status" value="1"/>
</dbReference>
<dbReference type="GO" id="GO:0006004">
    <property type="term" value="P:fucose metabolic process"/>
    <property type="evidence" value="ECO:0007669"/>
    <property type="project" value="TreeGrafter"/>
</dbReference>
<organism evidence="8 9">
    <name type="scientific">Hymenobacter telluris</name>
    <dbReference type="NCBI Taxonomy" id="2816474"/>
    <lineage>
        <taxon>Bacteria</taxon>
        <taxon>Pseudomonadati</taxon>
        <taxon>Bacteroidota</taxon>
        <taxon>Cytophagia</taxon>
        <taxon>Cytophagales</taxon>
        <taxon>Hymenobacteraceae</taxon>
        <taxon>Hymenobacter</taxon>
    </lineage>
</organism>
<evidence type="ECO:0000313" key="9">
    <source>
        <dbReference type="Proteomes" id="UP000664144"/>
    </source>
</evidence>
<dbReference type="GO" id="GO:0005764">
    <property type="term" value="C:lysosome"/>
    <property type="evidence" value="ECO:0007669"/>
    <property type="project" value="TreeGrafter"/>
</dbReference>
<dbReference type="PANTHER" id="PTHR10030">
    <property type="entry name" value="ALPHA-L-FUCOSIDASE"/>
    <property type="match status" value="1"/>
</dbReference>
<evidence type="ECO:0000259" key="7">
    <source>
        <dbReference type="Pfam" id="PF01120"/>
    </source>
</evidence>
<protein>
    <recommendedName>
        <fullName evidence="2">alpha-L-fucosidase</fullName>
        <ecNumber evidence="2">3.2.1.51</ecNumber>
    </recommendedName>
</protein>
<dbReference type="Pfam" id="PF01120">
    <property type="entry name" value="Alpha_L_fucos"/>
    <property type="match status" value="1"/>
</dbReference>
<accession>A0A939EZ76</accession>
<evidence type="ECO:0000256" key="2">
    <source>
        <dbReference type="ARBA" id="ARBA00012662"/>
    </source>
</evidence>
<dbReference type="PANTHER" id="PTHR10030:SF37">
    <property type="entry name" value="ALPHA-L-FUCOSIDASE-RELATED"/>
    <property type="match status" value="1"/>
</dbReference>
<dbReference type="Proteomes" id="UP000664144">
    <property type="component" value="Unassembled WGS sequence"/>
</dbReference>
<evidence type="ECO:0000256" key="1">
    <source>
        <dbReference type="ARBA" id="ARBA00007951"/>
    </source>
</evidence>
<feature type="domain" description="Glycoside hydrolase family 29 N-terminal" evidence="7">
    <location>
        <begin position="97"/>
        <end position="382"/>
    </location>
</feature>